<dbReference type="EMBL" id="CADEPM010000003">
    <property type="protein sequence ID" value="CAB3401458.1"/>
    <property type="molecule type" value="Genomic_DNA"/>
</dbReference>
<comment type="caution">
    <text evidence="1">The sequence shown here is derived from an EMBL/GenBank/DDBJ whole genome shotgun (WGS) entry which is preliminary data.</text>
</comment>
<dbReference type="AlphaFoldDB" id="A0A8S1EN77"/>
<accession>A0A8S1EN77</accession>
<dbReference type="Proteomes" id="UP000494206">
    <property type="component" value="Unassembled WGS sequence"/>
</dbReference>
<gene>
    <name evidence="1" type="ORF">CBOVIS_LOCUS4203</name>
</gene>
<keyword evidence="2" id="KW-1185">Reference proteome</keyword>
<dbReference type="Gene3D" id="3.10.20.90">
    <property type="entry name" value="Phosphatidylinositol 3-kinase Catalytic Subunit, Chain A, domain 1"/>
    <property type="match status" value="1"/>
</dbReference>
<dbReference type="InterPro" id="IPR029071">
    <property type="entry name" value="Ubiquitin-like_domsf"/>
</dbReference>
<dbReference type="OrthoDB" id="7537057at2759"/>
<dbReference type="GO" id="GO:0006368">
    <property type="term" value="P:transcription elongation by RNA polymerase II"/>
    <property type="evidence" value="ECO:0007669"/>
    <property type="project" value="InterPro"/>
</dbReference>
<dbReference type="GO" id="GO:0030891">
    <property type="term" value="C:VCB complex"/>
    <property type="evidence" value="ECO:0007669"/>
    <property type="project" value="InterPro"/>
</dbReference>
<protein>
    <recommendedName>
        <fullName evidence="3">Ubiquitin-like domain-containing protein</fullName>
    </recommendedName>
</protein>
<evidence type="ECO:0000313" key="1">
    <source>
        <dbReference type="EMBL" id="CAB3401458.1"/>
    </source>
</evidence>
<dbReference type="PANTHER" id="PTHR13248:SF4">
    <property type="entry name" value="ELONGIN B"/>
    <property type="match status" value="1"/>
</dbReference>
<dbReference type="InterPro" id="IPR039049">
    <property type="entry name" value="ELOB"/>
</dbReference>
<evidence type="ECO:0008006" key="3">
    <source>
        <dbReference type="Google" id="ProtNLM"/>
    </source>
</evidence>
<proteinExistence type="predicted"/>
<dbReference type="PANTHER" id="PTHR13248">
    <property type="entry name" value="TRANSCRIPTION ELONGATION FACTOR B POLYPEPTIDE 2"/>
    <property type="match status" value="1"/>
</dbReference>
<sequence length="114" mass="12697">MPQDFYFEVCRGKTHIYLDTKATACVLDLKFMLEGILKRRTHDFELWGTKEDGTRFLLQDNLTLAESGYTVSNAKPEAPAIIGLVIKGEDTGVDITPVSKPPQMNLPVEQPAAE</sequence>
<reference evidence="1 2" key="1">
    <citation type="submission" date="2020-04" db="EMBL/GenBank/DDBJ databases">
        <authorList>
            <person name="Laetsch R D."/>
            <person name="Stevens L."/>
            <person name="Kumar S."/>
            <person name="Blaxter L. M."/>
        </authorList>
    </citation>
    <scope>NUCLEOTIDE SEQUENCE [LARGE SCALE GENOMIC DNA]</scope>
</reference>
<evidence type="ECO:0000313" key="2">
    <source>
        <dbReference type="Proteomes" id="UP000494206"/>
    </source>
</evidence>
<dbReference type="GO" id="GO:0070449">
    <property type="term" value="C:elongin complex"/>
    <property type="evidence" value="ECO:0007669"/>
    <property type="project" value="InterPro"/>
</dbReference>
<name>A0A8S1EN77_9PELO</name>
<dbReference type="SUPFAM" id="SSF54236">
    <property type="entry name" value="Ubiquitin-like"/>
    <property type="match status" value="1"/>
</dbReference>
<organism evidence="1 2">
    <name type="scientific">Caenorhabditis bovis</name>
    <dbReference type="NCBI Taxonomy" id="2654633"/>
    <lineage>
        <taxon>Eukaryota</taxon>
        <taxon>Metazoa</taxon>
        <taxon>Ecdysozoa</taxon>
        <taxon>Nematoda</taxon>
        <taxon>Chromadorea</taxon>
        <taxon>Rhabditida</taxon>
        <taxon>Rhabditina</taxon>
        <taxon>Rhabditomorpha</taxon>
        <taxon>Rhabditoidea</taxon>
        <taxon>Rhabditidae</taxon>
        <taxon>Peloderinae</taxon>
        <taxon>Caenorhabditis</taxon>
    </lineage>
</organism>